<evidence type="ECO:0000313" key="2">
    <source>
        <dbReference type="EMBL" id="SUM71722.1"/>
    </source>
</evidence>
<gene>
    <name evidence="2" type="ORF">NCTC11807_01538</name>
</gene>
<evidence type="ECO:0000256" key="1">
    <source>
        <dbReference type="SAM" id="MobiDB-lite"/>
    </source>
</evidence>
<proteinExistence type="predicted"/>
<feature type="compositionally biased region" description="Polar residues" evidence="1">
    <location>
        <begin position="86"/>
        <end position="96"/>
    </location>
</feature>
<organism evidence="2 3">
    <name type="scientific">Staphylococcus saccharolyticus</name>
    <dbReference type="NCBI Taxonomy" id="33028"/>
    <lineage>
        <taxon>Bacteria</taxon>
        <taxon>Bacillati</taxon>
        <taxon>Bacillota</taxon>
        <taxon>Bacilli</taxon>
        <taxon>Bacillales</taxon>
        <taxon>Staphylococcaceae</taxon>
        <taxon>Staphylococcus</taxon>
    </lineage>
</organism>
<dbReference type="AlphaFoldDB" id="A0A380H5M1"/>
<dbReference type="EMBL" id="UHDZ01000001">
    <property type="protein sequence ID" value="SUM71722.1"/>
    <property type="molecule type" value="Genomic_DNA"/>
</dbReference>
<evidence type="ECO:0000313" key="3">
    <source>
        <dbReference type="Proteomes" id="UP000255425"/>
    </source>
</evidence>
<feature type="region of interest" description="Disordered" evidence="1">
    <location>
        <begin position="71"/>
        <end position="96"/>
    </location>
</feature>
<name>A0A380H5M1_9STAP</name>
<reference evidence="2 3" key="1">
    <citation type="submission" date="2018-06" db="EMBL/GenBank/DDBJ databases">
        <authorList>
            <consortium name="Pathogen Informatics"/>
            <person name="Doyle S."/>
        </authorList>
    </citation>
    <scope>NUCLEOTIDE SEQUENCE [LARGE SCALE GENOMIC DNA]</scope>
    <source>
        <strain evidence="2 3">NCTC11807</strain>
    </source>
</reference>
<sequence length="96" mass="11570">MHLNIDVYRQLIKSEIAAIKENRTFIPVKLPVDKMFNDQIKHVYSDYRFTPFIVSKPYIVHHHLKRDRTSVIHERERAKSLRRNQLKTSNNTLKDQ</sequence>
<keyword evidence="3" id="KW-1185">Reference proteome</keyword>
<accession>A0A380H5M1</accession>
<protein>
    <submittedName>
        <fullName evidence="2">Cytosolic protein</fullName>
    </submittedName>
</protein>
<dbReference type="Proteomes" id="UP000255425">
    <property type="component" value="Unassembled WGS sequence"/>
</dbReference>